<dbReference type="NCBIfam" id="TIGR01640">
    <property type="entry name" value="F_box_assoc_1"/>
    <property type="match status" value="1"/>
</dbReference>
<dbReference type="EMBL" id="JABWDY010018083">
    <property type="protein sequence ID" value="KAF5194937.1"/>
    <property type="molecule type" value="Genomic_DNA"/>
</dbReference>
<dbReference type="OrthoDB" id="610337at2759"/>
<dbReference type="PANTHER" id="PTHR31672:SF13">
    <property type="entry name" value="F-BOX PROTEIN CPR30-LIKE"/>
    <property type="match status" value="1"/>
</dbReference>
<dbReference type="InterPro" id="IPR017451">
    <property type="entry name" value="F-box-assoc_interact_dom"/>
</dbReference>
<comment type="caution">
    <text evidence="2">The sequence shown here is derived from an EMBL/GenBank/DDBJ whole genome shotgun (WGS) entry which is preliminary data.</text>
</comment>
<dbReference type="Proteomes" id="UP000554482">
    <property type="component" value="Unassembled WGS sequence"/>
</dbReference>
<evidence type="ECO:0000259" key="1">
    <source>
        <dbReference type="PROSITE" id="PS50181"/>
    </source>
</evidence>
<dbReference type="InterPro" id="IPR050796">
    <property type="entry name" value="SCF_F-box_component"/>
</dbReference>
<proteinExistence type="predicted"/>
<dbReference type="AlphaFoldDB" id="A0A7J6WDF1"/>
<dbReference type="InterPro" id="IPR013187">
    <property type="entry name" value="F-box-assoc_dom_typ3"/>
</dbReference>
<dbReference type="PANTHER" id="PTHR31672">
    <property type="entry name" value="BNACNNG10540D PROTEIN"/>
    <property type="match status" value="1"/>
</dbReference>
<dbReference type="PROSITE" id="PS50181">
    <property type="entry name" value="FBOX"/>
    <property type="match status" value="1"/>
</dbReference>
<organism evidence="2 3">
    <name type="scientific">Thalictrum thalictroides</name>
    <name type="common">Rue-anemone</name>
    <name type="synonym">Anemone thalictroides</name>
    <dbReference type="NCBI Taxonomy" id="46969"/>
    <lineage>
        <taxon>Eukaryota</taxon>
        <taxon>Viridiplantae</taxon>
        <taxon>Streptophyta</taxon>
        <taxon>Embryophyta</taxon>
        <taxon>Tracheophyta</taxon>
        <taxon>Spermatophyta</taxon>
        <taxon>Magnoliopsida</taxon>
        <taxon>Ranunculales</taxon>
        <taxon>Ranunculaceae</taxon>
        <taxon>Thalictroideae</taxon>
        <taxon>Thalictrum</taxon>
    </lineage>
</organism>
<dbReference type="InterPro" id="IPR001810">
    <property type="entry name" value="F-box_dom"/>
</dbReference>
<dbReference type="CDD" id="cd22157">
    <property type="entry name" value="F-box_AtFBW1-like"/>
    <property type="match status" value="1"/>
</dbReference>
<dbReference type="Pfam" id="PF00646">
    <property type="entry name" value="F-box"/>
    <property type="match status" value="1"/>
</dbReference>
<evidence type="ECO:0000313" key="3">
    <source>
        <dbReference type="Proteomes" id="UP000554482"/>
    </source>
</evidence>
<dbReference type="SMART" id="SM00256">
    <property type="entry name" value="FBOX"/>
    <property type="match status" value="1"/>
</dbReference>
<dbReference type="InterPro" id="IPR036047">
    <property type="entry name" value="F-box-like_dom_sf"/>
</dbReference>
<sequence length="388" mass="44398">MERLLPLDIIMDIFSRLPIKTILQCKCVCKNWFNIISNPTFSIVQFSQATNVSNPDIILNYKYNLYFAENNDDEYNKNHPILSCKKIDNSPVKNTSSMANLSVLGSYNGLLCLTVLHKIRFLGSNPIYIFNPITGDRLRLPDPQSYEDEDKPRIFLSGLGFDVSIGKFKIVLAFCYSDDSKSELQVHTLGSNIWRRKVGIVPIEPFDSLQDFSFVFVNGSLHWITIADNFPNSRKLVITSFHFGVEEFGIVPKPKSVVVDPQLIYPRIYFVLGVLDEHLSLVDSSSRNFIRIWFKKNDNGKKSWIKKFVIQKNLVCRQLNEAIVPIKLREKGEILFLLLGSEYMVSYNIESRKCRSLKVGSQESDCTYFDAIPVTSSLISVRSLQNGY</sequence>
<protein>
    <submittedName>
        <fullName evidence="2">F-box protein</fullName>
    </submittedName>
</protein>
<keyword evidence="3" id="KW-1185">Reference proteome</keyword>
<dbReference type="Pfam" id="PF08268">
    <property type="entry name" value="FBA_3"/>
    <property type="match status" value="1"/>
</dbReference>
<accession>A0A7J6WDF1</accession>
<feature type="domain" description="F-box" evidence="1">
    <location>
        <begin position="1"/>
        <end position="46"/>
    </location>
</feature>
<evidence type="ECO:0000313" key="2">
    <source>
        <dbReference type="EMBL" id="KAF5194937.1"/>
    </source>
</evidence>
<name>A0A7J6WDF1_THATH</name>
<gene>
    <name evidence="2" type="ORF">FRX31_015478</name>
</gene>
<reference evidence="2 3" key="1">
    <citation type="submission" date="2020-06" db="EMBL/GenBank/DDBJ databases">
        <title>Transcriptomic and genomic resources for Thalictrum thalictroides and T. hernandezii: Facilitating candidate gene discovery in an emerging model plant lineage.</title>
        <authorList>
            <person name="Arias T."/>
            <person name="Riano-Pachon D.M."/>
            <person name="Di Stilio V.S."/>
        </authorList>
    </citation>
    <scope>NUCLEOTIDE SEQUENCE [LARGE SCALE GENOMIC DNA]</scope>
    <source>
        <strain evidence="3">cv. WT478/WT964</strain>
        <tissue evidence="2">Leaves</tissue>
    </source>
</reference>
<dbReference type="SUPFAM" id="SSF81383">
    <property type="entry name" value="F-box domain"/>
    <property type="match status" value="1"/>
</dbReference>
<dbReference type="Gene3D" id="1.20.1280.50">
    <property type="match status" value="1"/>
</dbReference>